<sequence length="103" mass="11873">RVKKGESVGKDKTRVFQIIATPTRSLDRFFFFFSRSDNRSYHSLTLPQANLPLKKNPLYQPLSFFLSFFLSLSTPLTEREETFFCACPILFSIAKDGGQVVER</sequence>
<organism evidence="1 2">
    <name type="scientific">Brassica rapa subsp. trilocularis</name>
    <dbReference type="NCBI Taxonomy" id="1813537"/>
    <lineage>
        <taxon>Eukaryota</taxon>
        <taxon>Viridiplantae</taxon>
        <taxon>Streptophyta</taxon>
        <taxon>Embryophyta</taxon>
        <taxon>Tracheophyta</taxon>
        <taxon>Spermatophyta</taxon>
        <taxon>Magnoliopsida</taxon>
        <taxon>eudicotyledons</taxon>
        <taxon>Gunneridae</taxon>
        <taxon>Pentapetalae</taxon>
        <taxon>rosids</taxon>
        <taxon>malvids</taxon>
        <taxon>Brassicales</taxon>
        <taxon>Brassicaceae</taxon>
        <taxon>Brassiceae</taxon>
        <taxon>Brassica</taxon>
    </lineage>
</organism>
<keyword evidence="2" id="KW-1185">Reference proteome</keyword>
<proteinExistence type="predicted"/>
<evidence type="ECO:0000313" key="1">
    <source>
        <dbReference type="EMBL" id="KAG5413591.1"/>
    </source>
</evidence>
<dbReference type="EMBL" id="JADBGQ010000001">
    <property type="protein sequence ID" value="KAG5413591.1"/>
    <property type="molecule type" value="Genomic_DNA"/>
</dbReference>
<protein>
    <submittedName>
        <fullName evidence="1">Uncharacterized protein</fullName>
    </submittedName>
</protein>
<comment type="caution">
    <text evidence="1">The sequence shown here is derived from an EMBL/GenBank/DDBJ whole genome shotgun (WGS) entry which is preliminary data.</text>
</comment>
<reference evidence="1 2" key="1">
    <citation type="submission" date="2021-03" db="EMBL/GenBank/DDBJ databases">
        <authorList>
            <person name="King G.J."/>
            <person name="Bancroft I."/>
            <person name="Baten A."/>
            <person name="Bloomfield J."/>
            <person name="Borpatragohain P."/>
            <person name="He Z."/>
            <person name="Irish N."/>
            <person name="Irwin J."/>
            <person name="Liu K."/>
            <person name="Mauleon R.P."/>
            <person name="Moore J."/>
            <person name="Morris R."/>
            <person name="Ostergaard L."/>
            <person name="Wang B."/>
            <person name="Wells R."/>
        </authorList>
    </citation>
    <scope>NUCLEOTIDE SEQUENCE [LARGE SCALE GENOMIC DNA]</scope>
    <source>
        <strain evidence="1">R-o-18</strain>
        <tissue evidence="1">Leaf</tissue>
    </source>
</reference>
<accession>A0ABQ7NST8</accession>
<evidence type="ECO:0000313" key="2">
    <source>
        <dbReference type="Proteomes" id="UP000823674"/>
    </source>
</evidence>
<dbReference type="Proteomes" id="UP000823674">
    <property type="component" value="Chromosome A01"/>
</dbReference>
<feature type="non-terminal residue" evidence="1">
    <location>
        <position position="1"/>
    </location>
</feature>
<name>A0ABQ7NST8_BRACM</name>
<gene>
    <name evidence="1" type="primary">A01g501860.1_BraROA</name>
    <name evidence="1" type="ORF">IGI04_001158</name>
</gene>